<dbReference type="AlphaFoldDB" id="A0AAV2RXL6"/>
<name>A0AAV2RXL6_MEGNR</name>
<comment type="caution">
    <text evidence="1">The sequence shown here is derived from an EMBL/GenBank/DDBJ whole genome shotgun (WGS) entry which is preliminary data.</text>
</comment>
<reference evidence="1 2" key="1">
    <citation type="submission" date="2024-05" db="EMBL/GenBank/DDBJ databases">
        <authorList>
            <person name="Wallberg A."/>
        </authorList>
    </citation>
    <scope>NUCLEOTIDE SEQUENCE [LARGE SCALE GENOMIC DNA]</scope>
</reference>
<dbReference type="Proteomes" id="UP001497623">
    <property type="component" value="Unassembled WGS sequence"/>
</dbReference>
<feature type="non-terminal residue" evidence="1">
    <location>
        <position position="1"/>
    </location>
</feature>
<accession>A0AAV2RXL6</accession>
<sequence>IISPSCSFADLQSYSNVTGIKSLLTSYHHPTTNSLEPEMNINVAIVVFAALSALANTQLVSKVDQVADYINHHCKAVTTTIYQVVTTLCWIPDPCQTVATITYQTVGTSSLQTLTTTIYQTSEHGPCQPGYAWNNNENRCVLNFADSKTVTQTMVQVHTIIRVPCQPGFRWDNFDNRCVFDFADQ</sequence>
<evidence type="ECO:0000313" key="1">
    <source>
        <dbReference type="EMBL" id="CAL4145962.1"/>
    </source>
</evidence>
<dbReference type="EMBL" id="CAXKWB010035144">
    <property type="protein sequence ID" value="CAL4145962.1"/>
    <property type="molecule type" value="Genomic_DNA"/>
</dbReference>
<gene>
    <name evidence="1" type="ORF">MNOR_LOCUS29798</name>
</gene>
<proteinExistence type="predicted"/>
<feature type="non-terminal residue" evidence="1">
    <location>
        <position position="185"/>
    </location>
</feature>
<keyword evidence="2" id="KW-1185">Reference proteome</keyword>
<organism evidence="1 2">
    <name type="scientific">Meganyctiphanes norvegica</name>
    <name type="common">Northern krill</name>
    <name type="synonym">Thysanopoda norvegica</name>
    <dbReference type="NCBI Taxonomy" id="48144"/>
    <lineage>
        <taxon>Eukaryota</taxon>
        <taxon>Metazoa</taxon>
        <taxon>Ecdysozoa</taxon>
        <taxon>Arthropoda</taxon>
        <taxon>Crustacea</taxon>
        <taxon>Multicrustacea</taxon>
        <taxon>Malacostraca</taxon>
        <taxon>Eumalacostraca</taxon>
        <taxon>Eucarida</taxon>
        <taxon>Euphausiacea</taxon>
        <taxon>Euphausiidae</taxon>
        <taxon>Meganyctiphanes</taxon>
    </lineage>
</organism>
<protein>
    <submittedName>
        <fullName evidence="1">Uncharacterized protein</fullName>
    </submittedName>
</protein>
<evidence type="ECO:0000313" key="2">
    <source>
        <dbReference type="Proteomes" id="UP001497623"/>
    </source>
</evidence>